<dbReference type="Proteomes" id="UP000774750">
    <property type="component" value="Unassembled WGS sequence"/>
</dbReference>
<feature type="transmembrane region" description="Helical" evidence="1">
    <location>
        <begin position="7"/>
        <end position="30"/>
    </location>
</feature>
<dbReference type="EMBL" id="JACJKY010000004">
    <property type="protein sequence ID" value="MBM6920193.1"/>
    <property type="molecule type" value="Genomic_DNA"/>
</dbReference>
<organism evidence="2 3">
    <name type="scientific">Merdimmobilis hominis</name>
    <dbReference type="NCBI Taxonomy" id="2897707"/>
    <lineage>
        <taxon>Bacteria</taxon>
        <taxon>Bacillati</taxon>
        <taxon>Bacillota</taxon>
        <taxon>Clostridia</taxon>
        <taxon>Eubacteriales</taxon>
        <taxon>Oscillospiraceae</taxon>
        <taxon>Merdimmobilis</taxon>
    </lineage>
</organism>
<feature type="transmembrane region" description="Helical" evidence="1">
    <location>
        <begin position="88"/>
        <end position="113"/>
    </location>
</feature>
<protein>
    <submittedName>
        <fullName evidence="2">DUF2975 domain-containing protein</fullName>
    </submittedName>
</protein>
<evidence type="ECO:0000313" key="2">
    <source>
        <dbReference type="EMBL" id="MBM6920193.1"/>
    </source>
</evidence>
<keyword evidence="1" id="KW-1133">Transmembrane helix</keyword>
<keyword evidence="3" id="KW-1185">Reference proteome</keyword>
<reference evidence="2" key="2">
    <citation type="journal article" date="2021" name="Sci. Rep.">
        <title>The distribution of antibiotic resistance genes in chicken gut microbiota commensals.</title>
        <authorList>
            <person name="Juricova H."/>
            <person name="Matiasovicova J."/>
            <person name="Kubasova T."/>
            <person name="Cejkova D."/>
            <person name="Rychlik I."/>
        </authorList>
    </citation>
    <scope>NUCLEOTIDE SEQUENCE</scope>
    <source>
        <strain evidence="2">An559</strain>
    </source>
</reference>
<dbReference type="InterPro" id="IPR021354">
    <property type="entry name" value="DUF2975"/>
</dbReference>
<dbReference type="AlphaFoldDB" id="A0A938X5G9"/>
<feature type="transmembrane region" description="Helical" evidence="1">
    <location>
        <begin position="119"/>
        <end position="138"/>
    </location>
</feature>
<comment type="caution">
    <text evidence="2">The sequence shown here is derived from an EMBL/GenBank/DDBJ whole genome shotgun (WGS) entry which is preliminary data.</text>
</comment>
<dbReference type="RefSeq" id="WP_204444740.1">
    <property type="nucleotide sequence ID" value="NZ_JACJKY010000004.1"/>
</dbReference>
<feature type="transmembrane region" description="Helical" evidence="1">
    <location>
        <begin position="50"/>
        <end position="76"/>
    </location>
</feature>
<gene>
    <name evidence="2" type="ORF">H6A12_03340</name>
</gene>
<dbReference type="Pfam" id="PF11188">
    <property type="entry name" value="DUF2975"/>
    <property type="match status" value="1"/>
</dbReference>
<name>A0A938X5G9_9FIRM</name>
<proteinExistence type="predicted"/>
<accession>A0A938X5G9</accession>
<keyword evidence="1" id="KW-0472">Membrane</keyword>
<keyword evidence="1" id="KW-0812">Transmembrane</keyword>
<sequence>MKPKTMALWLFAVIIGIGFCGTAVLFYVIPSLASSVCREFPEFANAFWPWMIFLWISALPCYAVLCCGGAIAAAIGKENAFSHQNARRLLTIAHLAAADTVFFFAGNVVLFLLSMSHPSVFLAAMGICFAGICVIIVARTLAYFTQKAAVLHEDAALTI</sequence>
<evidence type="ECO:0000313" key="3">
    <source>
        <dbReference type="Proteomes" id="UP000774750"/>
    </source>
</evidence>
<reference evidence="2" key="1">
    <citation type="submission" date="2020-08" db="EMBL/GenBank/DDBJ databases">
        <authorList>
            <person name="Cejkova D."/>
            <person name="Kubasova T."/>
            <person name="Jahodarova E."/>
            <person name="Rychlik I."/>
        </authorList>
    </citation>
    <scope>NUCLEOTIDE SEQUENCE</scope>
    <source>
        <strain evidence="2">An559</strain>
    </source>
</reference>
<evidence type="ECO:0000256" key="1">
    <source>
        <dbReference type="SAM" id="Phobius"/>
    </source>
</evidence>